<dbReference type="GO" id="GO:0016020">
    <property type="term" value="C:membrane"/>
    <property type="evidence" value="ECO:0007669"/>
    <property type="project" value="UniProtKB-SubCell"/>
</dbReference>
<evidence type="ECO:0000259" key="8">
    <source>
        <dbReference type="Pfam" id="PF02826"/>
    </source>
</evidence>
<feature type="domain" description="D-isomer specific 2-hydroxyacid dehydrogenase NAD-binding" evidence="8">
    <location>
        <begin position="123"/>
        <end position="291"/>
    </location>
</feature>
<keyword evidence="6" id="KW-0520">NAD</keyword>
<dbReference type="PROSITE" id="PS00671">
    <property type="entry name" value="D_2_HYDROXYACID_DH_3"/>
    <property type="match status" value="1"/>
</dbReference>
<evidence type="ECO:0000256" key="5">
    <source>
        <dbReference type="ARBA" id="ARBA00023002"/>
    </source>
</evidence>
<dbReference type="InterPro" id="IPR036291">
    <property type="entry name" value="NAD(P)-bd_dom_sf"/>
</dbReference>
<dbReference type="InterPro" id="IPR001182">
    <property type="entry name" value="FtsW/RodA"/>
</dbReference>
<protein>
    <recommendedName>
        <fullName evidence="8">D-isomer specific 2-hydroxyacid dehydrogenase NAD-binding domain-containing protein</fullName>
    </recommendedName>
</protein>
<dbReference type="GO" id="GO:0051287">
    <property type="term" value="F:NAD binding"/>
    <property type="evidence" value="ECO:0007669"/>
    <property type="project" value="InterPro"/>
</dbReference>
<keyword evidence="5" id="KW-0560">Oxidoreductase</keyword>
<dbReference type="GO" id="GO:0051301">
    <property type="term" value="P:cell division"/>
    <property type="evidence" value="ECO:0007669"/>
    <property type="project" value="InterPro"/>
</dbReference>
<evidence type="ECO:0000256" key="6">
    <source>
        <dbReference type="ARBA" id="ARBA00023027"/>
    </source>
</evidence>
<reference evidence="9" key="1">
    <citation type="submission" date="2020-11" db="EMBL/GenBank/DDBJ databases">
        <authorList>
            <person name="Tran Van P."/>
        </authorList>
    </citation>
    <scope>NUCLEOTIDE SEQUENCE</scope>
</reference>
<dbReference type="SUPFAM" id="SSF51735">
    <property type="entry name" value="NAD(P)-binding Rossmann-fold domains"/>
    <property type="match status" value="1"/>
</dbReference>
<evidence type="ECO:0000256" key="4">
    <source>
        <dbReference type="ARBA" id="ARBA00022989"/>
    </source>
</evidence>
<dbReference type="Pfam" id="PF02826">
    <property type="entry name" value="2-Hacid_dh_C"/>
    <property type="match status" value="1"/>
</dbReference>
<dbReference type="InterPro" id="IPR006140">
    <property type="entry name" value="D-isomer_DH_NAD-bd"/>
</dbReference>
<keyword evidence="4" id="KW-1133">Transmembrane helix</keyword>
<evidence type="ECO:0000256" key="7">
    <source>
        <dbReference type="ARBA" id="ARBA00023136"/>
    </source>
</evidence>
<sequence length="326" mass="34471">MAMVTGLAPVVGVPLPLVSYGGSAMLPAAWDEYQAPLTKALSDAGLNANLSCEIPPADVDYIVLAPNGPVSDFGPYVKTKAVLNLWAGVESIVHNQTLTQSLARMVDDGLTRGMVEWVVGHVLRHHLGMDTHILGQDGEWRTSYPPLAADRSVTILGLGELGAACAQALVTLGFPVTGWSRNPKSVAGVRCLHGDAGLAQSLSDAQIVVLLLPDTPATHNVLDAERLALMARGAFVVNPGRGSLIDDDALLAALDSGQIAHATLDVFRIEPLPSEHPFWAHPRVTVTPHIASTTRPDTASQIIAENIQRCESGLPLLHLVDRAAGY</sequence>
<name>A0A7R8ZX91_9CRUS</name>
<accession>A0A7R8ZX91</accession>
<evidence type="ECO:0000313" key="9">
    <source>
        <dbReference type="EMBL" id="CAD7237819.1"/>
    </source>
</evidence>
<proteinExistence type="predicted"/>
<dbReference type="EMBL" id="OB692420">
    <property type="protein sequence ID" value="CAD7237819.1"/>
    <property type="molecule type" value="Genomic_DNA"/>
</dbReference>
<keyword evidence="3" id="KW-0133">Cell shape</keyword>
<comment type="subcellular location">
    <subcellularLocation>
        <location evidence="1">Membrane</location>
        <topology evidence="1">Multi-pass membrane protein</topology>
    </subcellularLocation>
</comment>
<keyword evidence="2" id="KW-0812">Transmembrane</keyword>
<organism evidence="9">
    <name type="scientific">Cyprideis torosa</name>
    <dbReference type="NCBI Taxonomy" id="163714"/>
    <lineage>
        <taxon>Eukaryota</taxon>
        <taxon>Metazoa</taxon>
        <taxon>Ecdysozoa</taxon>
        <taxon>Arthropoda</taxon>
        <taxon>Crustacea</taxon>
        <taxon>Oligostraca</taxon>
        <taxon>Ostracoda</taxon>
        <taxon>Podocopa</taxon>
        <taxon>Podocopida</taxon>
        <taxon>Cytherocopina</taxon>
        <taxon>Cytheroidea</taxon>
        <taxon>Cytherideidae</taxon>
        <taxon>Cyprideis</taxon>
    </lineage>
</organism>
<dbReference type="Pfam" id="PF01098">
    <property type="entry name" value="FTSW_RODA_SPOVE"/>
    <property type="match status" value="1"/>
</dbReference>
<evidence type="ECO:0000256" key="2">
    <source>
        <dbReference type="ARBA" id="ARBA00022692"/>
    </source>
</evidence>
<evidence type="ECO:0000256" key="1">
    <source>
        <dbReference type="ARBA" id="ARBA00004141"/>
    </source>
</evidence>
<dbReference type="AlphaFoldDB" id="A0A7R8ZX91"/>
<dbReference type="InterPro" id="IPR029753">
    <property type="entry name" value="D-isomer_DH_CS"/>
</dbReference>
<keyword evidence="7" id="KW-0472">Membrane</keyword>
<dbReference type="CDD" id="cd12164">
    <property type="entry name" value="GDH_like_2"/>
    <property type="match status" value="1"/>
</dbReference>
<dbReference type="PANTHER" id="PTHR43333">
    <property type="entry name" value="2-HACID_DH_C DOMAIN-CONTAINING PROTEIN"/>
    <property type="match status" value="1"/>
</dbReference>
<dbReference type="OrthoDB" id="298012at2759"/>
<gene>
    <name evidence="9" type="ORF">CTOB1V02_LOCUS15634</name>
</gene>
<dbReference type="PANTHER" id="PTHR43333:SF1">
    <property type="entry name" value="D-ISOMER SPECIFIC 2-HYDROXYACID DEHYDROGENASE NAD-BINDING DOMAIN-CONTAINING PROTEIN"/>
    <property type="match status" value="1"/>
</dbReference>
<dbReference type="GO" id="GO:0008360">
    <property type="term" value="P:regulation of cell shape"/>
    <property type="evidence" value="ECO:0007669"/>
    <property type="project" value="UniProtKB-KW"/>
</dbReference>
<dbReference type="Gene3D" id="3.40.50.720">
    <property type="entry name" value="NAD(P)-binding Rossmann-like Domain"/>
    <property type="match status" value="2"/>
</dbReference>
<dbReference type="GO" id="GO:0016491">
    <property type="term" value="F:oxidoreductase activity"/>
    <property type="evidence" value="ECO:0007669"/>
    <property type="project" value="UniProtKB-KW"/>
</dbReference>
<evidence type="ECO:0000256" key="3">
    <source>
        <dbReference type="ARBA" id="ARBA00022960"/>
    </source>
</evidence>